<evidence type="ECO:0000259" key="8">
    <source>
        <dbReference type="SMART" id="SM01027"/>
    </source>
</evidence>
<dbReference type="SUPFAM" id="SSF56281">
    <property type="entry name" value="Metallo-hydrolase/oxidoreductase"/>
    <property type="match status" value="1"/>
</dbReference>
<dbReference type="InterPro" id="IPR001279">
    <property type="entry name" value="Metallo-B-lactamas"/>
</dbReference>
<evidence type="ECO:0000256" key="2">
    <source>
        <dbReference type="ARBA" id="ARBA00010624"/>
    </source>
</evidence>
<dbReference type="PANTHER" id="PTHR45922">
    <property type="entry name" value="CLEAVAGE AND POLYADENYLATION SPECIFICITY FACTOR SUBUNIT 2"/>
    <property type="match status" value="1"/>
</dbReference>
<dbReference type="OMA" id="MHVGGDM"/>
<dbReference type="AlphaFoldDB" id="A0A1Y1IKJ8"/>
<dbReference type="InterPro" id="IPR025069">
    <property type="entry name" value="Cpsf2_C"/>
</dbReference>
<comment type="subcellular location">
    <subcellularLocation>
        <location evidence="1 6">Nucleus</location>
    </subcellularLocation>
</comment>
<evidence type="ECO:0000256" key="5">
    <source>
        <dbReference type="ARBA" id="ARBA00023242"/>
    </source>
</evidence>
<dbReference type="GO" id="GO:0005847">
    <property type="term" value="C:mRNA cleavage and polyadenylation specificity factor complex"/>
    <property type="evidence" value="ECO:0000318"/>
    <property type="project" value="GO_Central"/>
</dbReference>
<dbReference type="FunFam" id="3.60.15.10:FF:000008">
    <property type="entry name" value="Cleavage and polyadenylation specificity factor subunit 2"/>
    <property type="match status" value="1"/>
</dbReference>
<dbReference type="Pfam" id="PF07521">
    <property type="entry name" value="RMMBL"/>
    <property type="match status" value="1"/>
</dbReference>
<keyword evidence="5 6" id="KW-0539">Nucleus</keyword>
<protein>
    <recommendedName>
        <fullName evidence="6">Cleavage and polyadenylation specificity factor subunit 2</fullName>
    </recommendedName>
    <alternativeName>
        <fullName evidence="6">Cleavage and polyadenylation specificity factor 100 kDa subunit</fullName>
    </alternativeName>
</protein>
<comment type="similarity">
    <text evidence="2 6">Belongs to the metallo-beta-lactamase superfamily. RNA-metabolizing metallo-beta-lactamase-like family. CPSF2/YSH1 subfamily.</text>
</comment>
<evidence type="ECO:0000313" key="10">
    <source>
        <dbReference type="Proteomes" id="UP000054558"/>
    </source>
</evidence>
<dbReference type="InterPro" id="IPR027075">
    <property type="entry name" value="CPSF2"/>
</dbReference>
<dbReference type="CDD" id="cd16293">
    <property type="entry name" value="CPSF2-like_MBL-fold"/>
    <property type="match status" value="1"/>
</dbReference>
<evidence type="ECO:0000256" key="3">
    <source>
        <dbReference type="ARBA" id="ARBA00022664"/>
    </source>
</evidence>
<dbReference type="Proteomes" id="UP000054558">
    <property type="component" value="Unassembled WGS sequence"/>
</dbReference>
<dbReference type="InterPro" id="IPR036866">
    <property type="entry name" value="RibonucZ/Hydroxyglut_hydro"/>
</dbReference>
<dbReference type="GO" id="GO:0006398">
    <property type="term" value="P:mRNA 3'-end processing by stem-loop binding and cleavage"/>
    <property type="evidence" value="ECO:0007669"/>
    <property type="project" value="InterPro"/>
</dbReference>
<dbReference type="OrthoDB" id="64353at2759"/>
<dbReference type="GO" id="GO:0003723">
    <property type="term" value="F:RNA binding"/>
    <property type="evidence" value="ECO:0000318"/>
    <property type="project" value="GO_Central"/>
</dbReference>
<dbReference type="Pfam" id="PF10996">
    <property type="entry name" value="Beta-Casp"/>
    <property type="match status" value="1"/>
</dbReference>
<evidence type="ECO:0000256" key="7">
    <source>
        <dbReference type="SAM" id="MobiDB-lite"/>
    </source>
</evidence>
<reference evidence="9 10" key="1">
    <citation type="journal article" date="2014" name="Nat. Commun.">
        <title>Klebsormidium flaccidum genome reveals primary factors for plant terrestrial adaptation.</title>
        <authorList>
            <person name="Hori K."/>
            <person name="Maruyama F."/>
            <person name="Fujisawa T."/>
            <person name="Togashi T."/>
            <person name="Yamamoto N."/>
            <person name="Seo M."/>
            <person name="Sato S."/>
            <person name="Yamada T."/>
            <person name="Mori H."/>
            <person name="Tajima N."/>
            <person name="Moriyama T."/>
            <person name="Ikeuchi M."/>
            <person name="Watanabe M."/>
            <person name="Wada H."/>
            <person name="Kobayashi K."/>
            <person name="Saito M."/>
            <person name="Masuda T."/>
            <person name="Sasaki-Sekimoto Y."/>
            <person name="Mashiguchi K."/>
            <person name="Awai K."/>
            <person name="Shimojima M."/>
            <person name="Masuda S."/>
            <person name="Iwai M."/>
            <person name="Nobusawa T."/>
            <person name="Narise T."/>
            <person name="Kondo S."/>
            <person name="Saito H."/>
            <person name="Sato R."/>
            <person name="Murakawa M."/>
            <person name="Ihara Y."/>
            <person name="Oshima-Yamada Y."/>
            <person name="Ohtaka K."/>
            <person name="Satoh M."/>
            <person name="Sonobe K."/>
            <person name="Ishii M."/>
            <person name="Ohtani R."/>
            <person name="Kanamori-Sato M."/>
            <person name="Honoki R."/>
            <person name="Miyazaki D."/>
            <person name="Mochizuki H."/>
            <person name="Umetsu J."/>
            <person name="Higashi K."/>
            <person name="Shibata D."/>
            <person name="Kamiya Y."/>
            <person name="Sato N."/>
            <person name="Nakamura Y."/>
            <person name="Tabata S."/>
            <person name="Ida S."/>
            <person name="Kurokawa K."/>
            <person name="Ohta H."/>
        </authorList>
    </citation>
    <scope>NUCLEOTIDE SEQUENCE [LARGE SCALE GENOMIC DNA]</scope>
    <source>
        <strain evidence="9 10">NIES-2285</strain>
    </source>
</reference>
<proteinExistence type="inferred from homology"/>
<feature type="region of interest" description="Disordered" evidence="7">
    <location>
        <begin position="430"/>
        <end position="452"/>
    </location>
</feature>
<dbReference type="PANTHER" id="PTHR45922:SF1">
    <property type="entry name" value="CLEAVAGE AND POLYADENYLATION SPECIFICITY FACTOR SUBUNIT 2"/>
    <property type="match status" value="1"/>
</dbReference>
<sequence length="765" mass="84297">MGTAVRFMPLCGVLSEDPLCYLLQVDNFSILLDCGWNDSFDPVLLENVKSHISDIDAVLLSHPDTSHLGALPYLMGKLGLAAPVYATLPVAKLGHLYMYDHVLSRQAVSDFDTFDLDDVDFAFNSMETIKYAENRVLSGKGAGITISAHAAGHLVGGTLWKISKDGEDIIYAVDYNHRKERHLNGTVLLNFVRPAVLITDAYNALSVQTPQKQRDQEFLEAVQGTLRTGGSVLVPVDTAGRVLEVLLCLEHYWGSNRAYQGFPVALLTSVSYNVVDFAKSSLEWMAENIGKHFERARANAFDLRHTTLCHSLEDLAALAHGPKVVLASMGSLETGFSRLLLEEWTEQPGNLIIFPERGQPSSLARFLQQVPTPPRVSLTLSEKIPLEGEELEKHRQEQALLQKQKLEEETRAREQLGAVKAEEEERVAELEAAQDAGPSGASLQVAAEPGGGPVPPVPAESAKRKVFIDGFELPPGAVHPMFPDAEEPKEWDEYGEVIDPDEYRQKEDDPMDLGRNLAEAQGGRAAAPEPEAVPEEDPMLIDDRPSKVVTKQVELDVRCKVRYVDMEGRPDGRSMKNIIEHVAPIKTILVHGTREATENLRRFCESKSGASVHTPDVNQWVDVSSAVGAYRVKLTEEMMSGVTFRKMGDYEVGWVDSQVGPPETQEQTTEYGAVEKSQLLPLLPLRGGDAPGHKAVLVGEVKLSDFRQVLASAGVPARFADGALHCGKHVVVRKVAQQQQLVIEGALSEDYYKVRDLLYSQFYIV</sequence>
<dbReference type="InterPro" id="IPR022712">
    <property type="entry name" value="Beta_Casp"/>
</dbReference>
<keyword evidence="3 6" id="KW-0507">mRNA processing</keyword>
<gene>
    <name evidence="9" type="ORF">KFL_006690020</name>
</gene>
<accession>A0A1Y1IKJ8</accession>
<dbReference type="Pfam" id="PF16661">
    <property type="entry name" value="Lactamase_B_6"/>
    <property type="match status" value="1"/>
</dbReference>
<evidence type="ECO:0000256" key="1">
    <source>
        <dbReference type="ARBA" id="ARBA00004123"/>
    </source>
</evidence>
<dbReference type="STRING" id="105231.A0A1Y1IKJ8"/>
<keyword evidence="10" id="KW-1185">Reference proteome</keyword>
<evidence type="ECO:0000256" key="6">
    <source>
        <dbReference type="RuleBase" id="RU365006"/>
    </source>
</evidence>
<dbReference type="Pfam" id="PF13299">
    <property type="entry name" value="CPSF100_C"/>
    <property type="match status" value="1"/>
</dbReference>
<feature type="region of interest" description="Disordered" evidence="7">
    <location>
        <begin position="504"/>
        <end position="539"/>
    </location>
</feature>
<evidence type="ECO:0000256" key="4">
    <source>
        <dbReference type="ARBA" id="ARBA00022884"/>
    </source>
</evidence>
<dbReference type="InterPro" id="IPR011108">
    <property type="entry name" value="RMMBL"/>
</dbReference>
<keyword evidence="4 6" id="KW-0694">RNA-binding</keyword>
<name>A0A1Y1IKJ8_KLENI</name>
<dbReference type="EMBL" id="DF237618">
    <property type="protein sequence ID" value="GAQ90662.1"/>
    <property type="molecule type" value="Genomic_DNA"/>
</dbReference>
<dbReference type="InterPro" id="IPR035639">
    <property type="entry name" value="CPSF2_MBL"/>
</dbReference>
<dbReference type="SMART" id="SM01027">
    <property type="entry name" value="Beta-Casp"/>
    <property type="match status" value="1"/>
</dbReference>
<evidence type="ECO:0000313" key="9">
    <source>
        <dbReference type="EMBL" id="GAQ90662.1"/>
    </source>
</evidence>
<feature type="domain" description="Beta-Casp" evidence="8">
    <location>
        <begin position="242"/>
        <end position="367"/>
    </location>
</feature>
<organism evidence="9 10">
    <name type="scientific">Klebsormidium nitens</name>
    <name type="common">Green alga</name>
    <name type="synonym">Ulothrix nitens</name>
    <dbReference type="NCBI Taxonomy" id="105231"/>
    <lineage>
        <taxon>Eukaryota</taxon>
        <taxon>Viridiplantae</taxon>
        <taxon>Streptophyta</taxon>
        <taxon>Klebsormidiophyceae</taxon>
        <taxon>Klebsormidiales</taxon>
        <taxon>Klebsormidiaceae</taxon>
        <taxon>Klebsormidium</taxon>
    </lineage>
</organism>
<dbReference type="Gene3D" id="3.60.15.10">
    <property type="entry name" value="Ribonuclease Z/Hydroxyacylglutathione hydrolase-like"/>
    <property type="match status" value="1"/>
</dbReference>